<name>A0A8X6V8L1_TRICX</name>
<evidence type="ECO:0000313" key="1">
    <source>
        <dbReference type="EMBL" id="GFY08962.1"/>
    </source>
</evidence>
<organism evidence="1 2">
    <name type="scientific">Trichonephila clavipes</name>
    <name type="common">Golden silk orbweaver</name>
    <name type="synonym">Nephila clavipes</name>
    <dbReference type="NCBI Taxonomy" id="2585209"/>
    <lineage>
        <taxon>Eukaryota</taxon>
        <taxon>Metazoa</taxon>
        <taxon>Ecdysozoa</taxon>
        <taxon>Arthropoda</taxon>
        <taxon>Chelicerata</taxon>
        <taxon>Arachnida</taxon>
        <taxon>Araneae</taxon>
        <taxon>Araneomorphae</taxon>
        <taxon>Entelegynae</taxon>
        <taxon>Araneoidea</taxon>
        <taxon>Nephilidae</taxon>
        <taxon>Trichonephila</taxon>
    </lineage>
</organism>
<protein>
    <submittedName>
        <fullName evidence="1">Uncharacterized protein</fullName>
    </submittedName>
</protein>
<accession>A0A8X6V8L1</accession>
<keyword evidence="2" id="KW-1185">Reference proteome</keyword>
<gene>
    <name evidence="1" type="ORF">TNCV_4661531</name>
</gene>
<dbReference type="Proteomes" id="UP000887159">
    <property type="component" value="Unassembled WGS sequence"/>
</dbReference>
<reference evidence="1" key="1">
    <citation type="submission" date="2020-08" db="EMBL/GenBank/DDBJ databases">
        <title>Multicomponent nature underlies the extraordinary mechanical properties of spider dragline silk.</title>
        <authorList>
            <person name="Kono N."/>
            <person name="Nakamura H."/>
            <person name="Mori M."/>
            <person name="Yoshida Y."/>
            <person name="Ohtoshi R."/>
            <person name="Malay A.D."/>
            <person name="Moran D.A.P."/>
            <person name="Tomita M."/>
            <person name="Numata K."/>
            <person name="Arakawa K."/>
        </authorList>
    </citation>
    <scope>NUCLEOTIDE SEQUENCE</scope>
</reference>
<comment type="caution">
    <text evidence="1">The sequence shown here is derived from an EMBL/GenBank/DDBJ whole genome shotgun (WGS) entry which is preliminary data.</text>
</comment>
<evidence type="ECO:0000313" key="2">
    <source>
        <dbReference type="Proteomes" id="UP000887159"/>
    </source>
</evidence>
<sequence length="225" mass="26020">MNKLPKTSTGLDCSIELSEDFIADDDNVYTAPIMEEKDILEFVQSSKNIIGAYSDDENKINNTVPVHTSSEMRNVMKSIRSCLDAHYKGFQTVLFIFFTLSDETGGISTLIHLVDFPPQIFWNNSHPRPCFASIFEVMSVEHEKKKCLFTTSRDGESRSRPPHHVIGSRKRYFRLIFTREQKERFLMDHRKFGIGRSVRLLTLSAFCNLYQQSEERVPETAFEPH</sequence>
<proteinExistence type="predicted"/>
<dbReference type="AlphaFoldDB" id="A0A8X6V8L1"/>
<dbReference type="EMBL" id="BMAU01021284">
    <property type="protein sequence ID" value="GFY08962.1"/>
    <property type="molecule type" value="Genomic_DNA"/>
</dbReference>